<name>A0A9D3U5F9_9ROSI</name>
<evidence type="ECO:0000313" key="2">
    <source>
        <dbReference type="Proteomes" id="UP000828251"/>
    </source>
</evidence>
<proteinExistence type="predicted"/>
<evidence type="ECO:0000313" key="1">
    <source>
        <dbReference type="EMBL" id="KAH1030228.1"/>
    </source>
</evidence>
<keyword evidence="2" id="KW-1185">Reference proteome</keyword>
<dbReference type="InterPro" id="IPR001310">
    <property type="entry name" value="Histidine_triad_HIT"/>
</dbReference>
<organism evidence="1 2">
    <name type="scientific">Gossypium stocksii</name>
    <dbReference type="NCBI Taxonomy" id="47602"/>
    <lineage>
        <taxon>Eukaryota</taxon>
        <taxon>Viridiplantae</taxon>
        <taxon>Streptophyta</taxon>
        <taxon>Embryophyta</taxon>
        <taxon>Tracheophyta</taxon>
        <taxon>Spermatophyta</taxon>
        <taxon>Magnoliopsida</taxon>
        <taxon>eudicotyledons</taxon>
        <taxon>Gunneridae</taxon>
        <taxon>Pentapetalae</taxon>
        <taxon>rosids</taxon>
        <taxon>malvids</taxon>
        <taxon>Malvales</taxon>
        <taxon>Malvaceae</taxon>
        <taxon>Malvoideae</taxon>
        <taxon>Gossypium</taxon>
    </lineage>
</organism>
<gene>
    <name evidence="1" type="ORF">J1N35_046147</name>
</gene>
<dbReference type="Proteomes" id="UP000828251">
    <property type="component" value="Unassembled WGS sequence"/>
</dbReference>
<sequence length="150" mass="16644">MRNFLGGKEYVHASLYVFMGYPARIPYWNNLSQGYPFHIPSQFGIPSAERTVQSERLSGLVSVKRAIASAPKVWKIVINHAEERHCEILGCLLYTAKLVAKQEGLEDGFRIVINDGPKGSIAARGVDGDFEVCVTEVIRDKGTSAYIRVS</sequence>
<dbReference type="AlphaFoldDB" id="A0A9D3U5F9"/>
<dbReference type="OrthoDB" id="672793at2759"/>
<reference evidence="1 2" key="1">
    <citation type="journal article" date="2021" name="Plant Biotechnol. J.">
        <title>Multi-omics assisted identification of the key and species-specific regulatory components of drought-tolerant mechanisms in Gossypium stocksii.</title>
        <authorList>
            <person name="Yu D."/>
            <person name="Ke L."/>
            <person name="Zhang D."/>
            <person name="Wu Y."/>
            <person name="Sun Y."/>
            <person name="Mei J."/>
            <person name="Sun J."/>
            <person name="Sun Y."/>
        </authorList>
    </citation>
    <scope>NUCLEOTIDE SEQUENCE [LARGE SCALE GENOMIC DNA]</scope>
    <source>
        <strain evidence="2">cv. E1</strain>
        <tissue evidence="1">Leaf</tissue>
    </source>
</reference>
<comment type="caution">
    <text evidence="1">The sequence shown here is derived from an EMBL/GenBank/DDBJ whole genome shotgun (WGS) entry which is preliminary data.</text>
</comment>
<protein>
    <submittedName>
        <fullName evidence="1">Uncharacterized protein</fullName>
    </submittedName>
</protein>
<accession>A0A9D3U5F9</accession>
<dbReference type="PANTHER" id="PTHR23089">
    <property type="entry name" value="HISTIDINE TRIAD HIT PROTEIN"/>
    <property type="match status" value="1"/>
</dbReference>
<dbReference type="EMBL" id="JAIQCV010000066">
    <property type="protein sequence ID" value="KAH1030228.1"/>
    <property type="molecule type" value="Genomic_DNA"/>
</dbReference>